<sequence>MKGKNSAFYNALRHFFGKDYFSVREHVVICFLSLIIELCNRIVFLSSLGSNGEWTGWQDTPLFLSLCAFWQVIAVCVWVLFPVMLILCIILWRLLVKNIRKLKEINQQRGKITDQKDWYKESVNSKMDDILVMIFVLVLMCVTVWVAAIPVGILQLYYGVFKQVRTYRCLKKN</sequence>
<proteinExistence type="predicted"/>
<name>A0A336NB83_BARGR</name>
<keyword evidence="1" id="KW-0472">Membrane</keyword>
<reference evidence="2 3" key="1">
    <citation type="submission" date="2018-06" db="EMBL/GenBank/DDBJ databases">
        <authorList>
            <consortium name="Pathogen Informatics"/>
            <person name="Doyle S."/>
        </authorList>
    </citation>
    <scope>NUCLEOTIDE SEQUENCE [LARGE SCALE GENOMIC DNA]</scope>
    <source>
        <strain evidence="2 3">NCTC12860</strain>
    </source>
</reference>
<evidence type="ECO:0000313" key="2">
    <source>
        <dbReference type="EMBL" id="SSZ39434.1"/>
    </source>
</evidence>
<accession>A0A336NB83</accession>
<keyword evidence="1" id="KW-1133">Transmembrane helix</keyword>
<dbReference type="Proteomes" id="UP000253846">
    <property type="component" value="Unassembled WGS sequence"/>
</dbReference>
<dbReference type="AlphaFoldDB" id="A0A336NB83"/>
<organism evidence="2 3">
    <name type="scientific">Bartonella grahamii</name>
    <dbReference type="NCBI Taxonomy" id="33045"/>
    <lineage>
        <taxon>Bacteria</taxon>
        <taxon>Pseudomonadati</taxon>
        <taxon>Pseudomonadota</taxon>
        <taxon>Alphaproteobacteria</taxon>
        <taxon>Hyphomicrobiales</taxon>
        <taxon>Bartonellaceae</taxon>
        <taxon>Bartonella</taxon>
    </lineage>
</organism>
<evidence type="ECO:0000256" key="1">
    <source>
        <dbReference type="SAM" id="Phobius"/>
    </source>
</evidence>
<gene>
    <name evidence="2" type="ORF">NCTC12860_00648</name>
</gene>
<evidence type="ECO:0000313" key="3">
    <source>
        <dbReference type="Proteomes" id="UP000253846"/>
    </source>
</evidence>
<dbReference type="RefSeq" id="WP_015856882.1">
    <property type="nucleotide sequence ID" value="NZ_UFTD01000001.1"/>
</dbReference>
<feature type="transmembrane region" description="Helical" evidence="1">
    <location>
        <begin position="68"/>
        <end position="95"/>
    </location>
</feature>
<feature type="transmembrane region" description="Helical" evidence="1">
    <location>
        <begin position="27"/>
        <end position="48"/>
    </location>
</feature>
<keyword evidence="1" id="KW-0812">Transmembrane</keyword>
<dbReference type="OMA" id="FQRRESG"/>
<feature type="transmembrane region" description="Helical" evidence="1">
    <location>
        <begin position="130"/>
        <end position="158"/>
    </location>
</feature>
<dbReference type="EMBL" id="UFTD01000001">
    <property type="protein sequence ID" value="SSZ39434.1"/>
    <property type="molecule type" value="Genomic_DNA"/>
</dbReference>
<protein>
    <submittedName>
        <fullName evidence="2">Uncharacterized protein</fullName>
    </submittedName>
</protein>